<accession>A0AAV5L9Q7</accession>
<organism evidence="1 2">
    <name type="scientific">Rubroshorea leprosula</name>
    <dbReference type="NCBI Taxonomy" id="152421"/>
    <lineage>
        <taxon>Eukaryota</taxon>
        <taxon>Viridiplantae</taxon>
        <taxon>Streptophyta</taxon>
        <taxon>Embryophyta</taxon>
        <taxon>Tracheophyta</taxon>
        <taxon>Spermatophyta</taxon>
        <taxon>Magnoliopsida</taxon>
        <taxon>eudicotyledons</taxon>
        <taxon>Gunneridae</taxon>
        <taxon>Pentapetalae</taxon>
        <taxon>rosids</taxon>
        <taxon>malvids</taxon>
        <taxon>Malvales</taxon>
        <taxon>Dipterocarpaceae</taxon>
        <taxon>Rubroshorea</taxon>
    </lineage>
</organism>
<dbReference type="EMBL" id="BPVZ01000103">
    <property type="protein sequence ID" value="GKV33950.1"/>
    <property type="molecule type" value="Genomic_DNA"/>
</dbReference>
<dbReference type="AlphaFoldDB" id="A0AAV5L9Q7"/>
<evidence type="ECO:0000313" key="2">
    <source>
        <dbReference type="Proteomes" id="UP001054252"/>
    </source>
</evidence>
<name>A0AAV5L9Q7_9ROSI</name>
<keyword evidence="2" id="KW-1185">Reference proteome</keyword>
<proteinExistence type="predicted"/>
<reference evidence="1 2" key="1">
    <citation type="journal article" date="2021" name="Commun. Biol.">
        <title>The genome of Shorea leprosula (Dipterocarpaceae) highlights the ecological relevance of drought in aseasonal tropical rainforests.</title>
        <authorList>
            <person name="Ng K.K.S."/>
            <person name="Kobayashi M.J."/>
            <person name="Fawcett J.A."/>
            <person name="Hatakeyama M."/>
            <person name="Paape T."/>
            <person name="Ng C.H."/>
            <person name="Ang C.C."/>
            <person name="Tnah L.H."/>
            <person name="Lee C.T."/>
            <person name="Nishiyama T."/>
            <person name="Sese J."/>
            <person name="O'Brien M.J."/>
            <person name="Copetti D."/>
            <person name="Mohd Noor M.I."/>
            <person name="Ong R.C."/>
            <person name="Putra M."/>
            <person name="Sireger I.Z."/>
            <person name="Indrioko S."/>
            <person name="Kosugi Y."/>
            <person name="Izuno A."/>
            <person name="Isagi Y."/>
            <person name="Lee S.L."/>
            <person name="Shimizu K.K."/>
        </authorList>
    </citation>
    <scope>NUCLEOTIDE SEQUENCE [LARGE SCALE GENOMIC DNA]</scope>
    <source>
        <strain evidence="1">214</strain>
    </source>
</reference>
<sequence>MIKFRALCICGTFSRVYDVCHVSGFEFWGVTPRK</sequence>
<dbReference type="Proteomes" id="UP001054252">
    <property type="component" value="Unassembled WGS sequence"/>
</dbReference>
<comment type="caution">
    <text evidence="1">The sequence shown here is derived from an EMBL/GenBank/DDBJ whole genome shotgun (WGS) entry which is preliminary data.</text>
</comment>
<evidence type="ECO:0000313" key="1">
    <source>
        <dbReference type="EMBL" id="GKV33950.1"/>
    </source>
</evidence>
<protein>
    <submittedName>
        <fullName evidence="1">Uncharacterized protein</fullName>
    </submittedName>
</protein>
<gene>
    <name evidence="1" type="ORF">SLEP1_g42384</name>
</gene>